<comment type="subcellular location">
    <subcellularLocation>
        <location evidence="1">Cell membrane</location>
        <topology evidence="1">Multi-pass membrane protein</topology>
    </subcellularLocation>
</comment>
<dbReference type="GO" id="GO:0022857">
    <property type="term" value="F:transmembrane transporter activity"/>
    <property type="evidence" value="ECO:0007669"/>
    <property type="project" value="InterPro"/>
</dbReference>
<evidence type="ECO:0000256" key="2">
    <source>
        <dbReference type="ARBA" id="ARBA00022475"/>
    </source>
</evidence>
<organism evidence="8 9">
    <name type="scientific">Thermococcus siculi</name>
    <dbReference type="NCBI Taxonomy" id="72803"/>
    <lineage>
        <taxon>Archaea</taxon>
        <taxon>Methanobacteriati</taxon>
        <taxon>Methanobacteriota</taxon>
        <taxon>Thermococci</taxon>
        <taxon>Thermococcales</taxon>
        <taxon>Thermococcaceae</taxon>
        <taxon>Thermococcus</taxon>
    </lineage>
</organism>
<gene>
    <name evidence="8" type="ORF">A3L11_00385</name>
</gene>
<feature type="transmembrane region" description="Helical" evidence="6">
    <location>
        <begin position="314"/>
        <end position="333"/>
    </location>
</feature>
<feature type="transmembrane region" description="Helical" evidence="6">
    <location>
        <begin position="95"/>
        <end position="117"/>
    </location>
</feature>
<dbReference type="InterPro" id="IPR036259">
    <property type="entry name" value="MFS_trans_sf"/>
</dbReference>
<dbReference type="KEGG" id="tsl:A3L11_00385"/>
<dbReference type="InterPro" id="IPR050189">
    <property type="entry name" value="MFS_Efflux_Transporters"/>
</dbReference>
<keyword evidence="2" id="KW-1003">Cell membrane</keyword>
<evidence type="ECO:0000256" key="6">
    <source>
        <dbReference type="SAM" id="Phobius"/>
    </source>
</evidence>
<evidence type="ECO:0000313" key="8">
    <source>
        <dbReference type="EMBL" id="ASJ07767.1"/>
    </source>
</evidence>
<dbReference type="GO" id="GO:0005886">
    <property type="term" value="C:plasma membrane"/>
    <property type="evidence" value="ECO:0007669"/>
    <property type="project" value="UniProtKB-SubCell"/>
</dbReference>
<dbReference type="SUPFAM" id="SSF103473">
    <property type="entry name" value="MFS general substrate transporter"/>
    <property type="match status" value="1"/>
</dbReference>
<feature type="transmembrane region" description="Helical" evidence="6">
    <location>
        <begin position="345"/>
        <end position="362"/>
    </location>
</feature>
<feature type="transmembrane region" description="Helical" evidence="6">
    <location>
        <begin position="44"/>
        <end position="63"/>
    </location>
</feature>
<reference evidence="8 9" key="1">
    <citation type="submission" date="2016-04" db="EMBL/GenBank/DDBJ databases">
        <title>Complete genome sequence of Thermococcus siculi type strain RG-20.</title>
        <authorList>
            <person name="Oger P.M."/>
        </authorList>
    </citation>
    <scope>NUCLEOTIDE SEQUENCE [LARGE SCALE GENOMIC DNA]</scope>
    <source>
        <strain evidence="8 9">RG-20</strain>
    </source>
</reference>
<evidence type="ECO:0000256" key="5">
    <source>
        <dbReference type="ARBA" id="ARBA00023136"/>
    </source>
</evidence>
<keyword evidence="9" id="KW-1185">Reference proteome</keyword>
<feature type="transmembrane region" description="Helical" evidence="6">
    <location>
        <begin position="158"/>
        <end position="176"/>
    </location>
</feature>
<dbReference type="GeneID" id="33316650"/>
<keyword evidence="3 6" id="KW-0812">Transmembrane</keyword>
<dbReference type="EMBL" id="CP015103">
    <property type="protein sequence ID" value="ASJ07767.1"/>
    <property type="molecule type" value="Genomic_DNA"/>
</dbReference>
<feature type="transmembrane region" description="Helical" evidence="6">
    <location>
        <begin position="260"/>
        <end position="277"/>
    </location>
</feature>
<dbReference type="Proteomes" id="UP000250125">
    <property type="component" value="Chromosome"/>
</dbReference>
<dbReference type="PROSITE" id="PS50850">
    <property type="entry name" value="MFS"/>
    <property type="match status" value="1"/>
</dbReference>
<evidence type="ECO:0000256" key="4">
    <source>
        <dbReference type="ARBA" id="ARBA00022989"/>
    </source>
</evidence>
<feature type="domain" description="Major facilitator superfamily (MFS) profile" evidence="7">
    <location>
        <begin position="5"/>
        <end position="368"/>
    </location>
</feature>
<dbReference type="Gene3D" id="1.20.1250.20">
    <property type="entry name" value="MFS general substrate transporter like domains"/>
    <property type="match status" value="2"/>
</dbReference>
<dbReference type="OrthoDB" id="29061at2157"/>
<keyword evidence="5 6" id="KW-0472">Membrane</keyword>
<keyword evidence="4 6" id="KW-1133">Transmembrane helix</keyword>
<evidence type="ECO:0000256" key="3">
    <source>
        <dbReference type="ARBA" id="ARBA00022692"/>
    </source>
</evidence>
<protein>
    <submittedName>
        <fullName evidence="8">MFS transporter permease</fullName>
    </submittedName>
</protein>
<name>A0A2Z2MMB5_9EURY</name>
<feature type="transmembrane region" description="Helical" evidence="6">
    <location>
        <begin position="129"/>
        <end position="152"/>
    </location>
</feature>
<evidence type="ECO:0000259" key="7">
    <source>
        <dbReference type="PROSITE" id="PS50850"/>
    </source>
</evidence>
<feature type="transmembrane region" description="Helical" evidence="6">
    <location>
        <begin position="233"/>
        <end position="253"/>
    </location>
</feature>
<dbReference type="AlphaFoldDB" id="A0A2Z2MMB5"/>
<feature type="transmembrane region" description="Helical" evidence="6">
    <location>
        <begin position="283"/>
        <end position="302"/>
    </location>
</feature>
<dbReference type="PANTHER" id="PTHR43124">
    <property type="entry name" value="PURINE EFFLUX PUMP PBUE"/>
    <property type="match status" value="1"/>
</dbReference>
<feature type="transmembrane region" description="Helical" evidence="6">
    <location>
        <begin position="196"/>
        <end position="221"/>
    </location>
</feature>
<accession>A0A2Z2MMB5</accession>
<feature type="transmembrane region" description="Helical" evidence="6">
    <location>
        <begin position="70"/>
        <end position="89"/>
    </location>
</feature>
<dbReference type="RefSeq" id="WP_088855013.1">
    <property type="nucleotide sequence ID" value="NZ_CP015103.1"/>
</dbReference>
<dbReference type="Pfam" id="PF07690">
    <property type="entry name" value="MFS_1"/>
    <property type="match status" value="1"/>
</dbReference>
<dbReference type="PANTHER" id="PTHR43124:SF3">
    <property type="entry name" value="CHLORAMPHENICOL EFFLUX PUMP RV0191"/>
    <property type="match status" value="1"/>
</dbReference>
<sequence length="379" mass="40509">MRKKLLVLLSLGWVFNYAHRMAIPPLIPMIKGELGINNAEAGLLMTALLLPYALVQVPAGYLGDKLGRKRLLVVSIIGYSLSSALILFAREYWELLAVRALYGVFSGFYYAPATALISDVYRERKGSAFGVFMVGPPVGTGIAPLIVVPIALTFQWRYAFVVLSLMSVSVGLALAFSVRGEVSRPSRASFSIPGNVLLLSAANFIVLAAFFGLLTFLVSFLVDSGVSIGRASALFSLLSVIGIAGSLLGGGIYDRLGRKSVSVVFGLNAVLTFLLALTASPWVVVPLGLTFYSVGAIVTAYTSEKASPENLGSVMGFVNMVGFFGATVGPYLLGLLIDGFDYERAFLSVPAMYLLAWLLIKLEEFAEKRKGGTAGISRT</sequence>
<proteinExistence type="predicted"/>
<evidence type="ECO:0000313" key="9">
    <source>
        <dbReference type="Proteomes" id="UP000250125"/>
    </source>
</evidence>
<dbReference type="InterPro" id="IPR011701">
    <property type="entry name" value="MFS"/>
</dbReference>
<dbReference type="InterPro" id="IPR020846">
    <property type="entry name" value="MFS_dom"/>
</dbReference>
<evidence type="ECO:0000256" key="1">
    <source>
        <dbReference type="ARBA" id="ARBA00004651"/>
    </source>
</evidence>